<dbReference type="EMBL" id="CP076134">
    <property type="protein sequence ID" value="QWG11053.1"/>
    <property type="molecule type" value="Genomic_DNA"/>
</dbReference>
<dbReference type="InterPro" id="IPR013332">
    <property type="entry name" value="KPR_N"/>
</dbReference>
<dbReference type="PANTHER" id="PTHR21708:SF26">
    <property type="entry name" value="2-DEHYDROPANTOATE 2-REDUCTASE"/>
    <property type="match status" value="1"/>
</dbReference>
<accession>A0A975RKW3</accession>
<proteinExistence type="predicted"/>
<dbReference type="AlphaFoldDB" id="A0A975RKW3"/>
<evidence type="ECO:0000313" key="2">
    <source>
        <dbReference type="EMBL" id="QWG11053.1"/>
    </source>
</evidence>
<protein>
    <recommendedName>
        <fullName evidence="1">Ketopantoate reductase N-terminal domain-containing protein</fullName>
    </recommendedName>
</protein>
<evidence type="ECO:0000259" key="1">
    <source>
        <dbReference type="Pfam" id="PF02558"/>
    </source>
</evidence>
<dbReference type="InterPro" id="IPR036291">
    <property type="entry name" value="NAD(P)-bd_dom_sf"/>
</dbReference>
<organism evidence="2 3">
    <name type="scientific">Bradyrhizobium sediminis</name>
    <dbReference type="NCBI Taxonomy" id="2840469"/>
    <lineage>
        <taxon>Bacteria</taxon>
        <taxon>Pseudomonadati</taxon>
        <taxon>Pseudomonadota</taxon>
        <taxon>Alphaproteobacteria</taxon>
        <taxon>Hyphomicrobiales</taxon>
        <taxon>Nitrobacteraceae</taxon>
        <taxon>Bradyrhizobium</taxon>
    </lineage>
</organism>
<dbReference type="Gene3D" id="3.40.50.720">
    <property type="entry name" value="NAD(P)-binding Rossmann-like Domain"/>
    <property type="match status" value="1"/>
</dbReference>
<dbReference type="Proteomes" id="UP000680839">
    <property type="component" value="Chromosome"/>
</dbReference>
<dbReference type="Pfam" id="PF02558">
    <property type="entry name" value="ApbA"/>
    <property type="match status" value="1"/>
</dbReference>
<dbReference type="InterPro" id="IPR051402">
    <property type="entry name" value="KPR-Related"/>
</dbReference>
<name>A0A975RKW3_9BRAD</name>
<dbReference type="PANTHER" id="PTHR21708">
    <property type="entry name" value="PROBABLE 2-DEHYDROPANTOATE 2-REDUCTASE"/>
    <property type="match status" value="1"/>
</dbReference>
<dbReference type="SUPFAM" id="SSF51735">
    <property type="entry name" value="NAD(P)-binding Rossmann-fold domains"/>
    <property type="match status" value="1"/>
</dbReference>
<dbReference type="GO" id="GO:0005737">
    <property type="term" value="C:cytoplasm"/>
    <property type="evidence" value="ECO:0007669"/>
    <property type="project" value="TreeGrafter"/>
</dbReference>
<reference evidence="2" key="1">
    <citation type="submission" date="2021-06" db="EMBL/GenBank/DDBJ databases">
        <title>Bradyrhizobium sp. S2-20-1 Genome sequencing.</title>
        <authorList>
            <person name="Jin L."/>
        </authorList>
    </citation>
    <scope>NUCLEOTIDE SEQUENCE</scope>
    <source>
        <strain evidence="2">S2-20-1</strain>
    </source>
</reference>
<feature type="domain" description="Ketopantoate reductase N-terminal" evidence="1">
    <location>
        <begin position="3"/>
        <end position="152"/>
    </location>
</feature>
<gene>
    <name evidence="2" type="ORF">KMZ29_14830</name>
</gene>
<sequence>MKILLVGAGIIGTIYGGRLAEAGHDVTMLARGRRLTEIASDGLRLEDVTTGRHSHVQVGAVETPAADERYDLVMVAVRDRQLADVLPIIERVGGTPDILFLLNCPLRVNELVERFGSERALFGFPGAGGVRAGTTVRYSAVRQQPTTFGPVAGQGDGKARSLAKLFDGAGFGTSIVPDMDAWLKTHAFLIAAICGALYRNGGVSAKLATDREGLALLRRGVREGFRCLRALGLNPLPMKLRLLVSLLPEPILLHSLKKFFSSKLAEFAIDGHATAAPEDMRDLADDCRKMIAMSGVEAADMQRLCSYVDNYAAGADHER</sequence>
<evidence type="ECO:0000313" key="3">
    <source>
        <dbReference type="Proteomes" id="UP000680839"/>
    </source>
</evidence>
<dbReference type="RefSeq" id="WP_215619964.1">
    <property type="nucleotide sequence ID" value="NZ_CP076134.1"/>
</dbReference>